<comment type="caution">
    <text evidence="3">The sequence shown here is derived from an EMBL/GenBank/DDBJ whole genome shotgun (WGS) entry which is preliminary data.</text>
</comment>
<name>A0A4Y9S065_9CAUL</name>
<keyword evidence="2" id="KW-0812">Transmembrane</keyword>
<dbReference type="EMBL" id="SPVH01000002">
    <property type="protein sequence ID" value="TFW14714.1"/>
    <property type="molecule type" value="Genomic_DNA"/>
</dbReference>
<keyword evidence="2" id="KW-0472">Membrane</keyword>
<dbReference type="OrthoDB" id="6021991at2"/>
<feature type="compositionally biased region" description="Basic and acidic residues" evidence="1">
    <location>
        <begin position="13"/>
        <end position="33"/>
    </location>
</feature>
<evidence type="ECO:0000313" key="3">
    <source>
        <dbReference type="EMBL" id="TFW14714.1"/>
    </source>
</evidence>
<evidence type="ECO:0000256" key="2">
    <source>
        <dbReference type="SAM" id="Phobius"/>
    </source>
</evidence>
<protein>
    <submittedName>
        <fullName evidence="3">Uncharacterized protein</fullName>
    </submittedName>
</protein>
<dbReference type="Proteomes" id="UP000298216">
    <property type="component" value="Unassembled WGS sequence"/>
</dbReference>
<reference evidence="3 4" key="1">
    <citation type="submission" date="2019-03" db="EMBL/GenBank/DDBJ databases">
        <title>Draft genome of Brevundimonas sp. a heavy metal resistant soil bacteria.</title>
        <authorList>
            <person name="Soto J."/>
        </authorList>
    </citation>
    <scope>NUCLEOTIDE SEQUENCE [LARGE SCALE GENOMIC DNA]</scope>
    <source>
        <strain evidence="3 4">B-10</strain>
    </source>
</reference>
<sequence length="158" mass="17298">MDPATVVGWGVDADPKNDPTWPIRDRSGDDGARADWTPPSAQVAGVEILQSVEYGRRPAVVGESTPPAGLSGMVRRAAFRFSEGQWGHWLLLMGADRLNTVEGLLQDFRRGRMPNPLFEMGFVKHERRHEAALATAAVVGVAVAGLVLLNRRRHHLSL</sequence>
<feature type="transmembrane region" description="Helical" evidence="2">
    <location>
        <begin position="131"/>
        <end position="149"/>
    </location>
</feature>
<accession>A0A4Y9S065</accession>
<evidence type="ECO:0000313" key="4">
    <source>
        <dbReference type="Proteomes" id="UP000298216"/>
    </source>
</evidence>
<gene>
    <name evidence="3" type="ORF">EGY25_03220</name>
</gene>
<feature type="region of interest" description="Disordered" evidence="1">
    <location>
        <begin position="1"/>
        <end position="38"/>
    </location>
</feature>
<evidence type="ECO:0000256" key="1">
    <source>
        <dbReference type="SAM" id="MobiDB-lite"/>
    </source>
</evidence>
<keyword evidence="4" id="KW-1185">Reference proteome</keyword>
<proteinExistence type="predicted"/>
<dbReference type="AlphaFoldDB" id="A0A4Y9S065"/>
<keyword evidence="2" id="KW-1133">Transmembrane helix</keyword>
<organism evidence="3 4">
    <name type="scientific">Brevundimonas intermedia</name>
    <dbReference type="NCBI Taxonomy" id="74315"/>
    <lineage>
        <taxon>Bacteria</taxon>
        <taxon>Pseudomonadati</taxon>
        <taxon>Pseudomonadota</taxon>
        <taxon>Alphaproteobacteria</taxon>
        <taxon>Caulobacterales</taxon>
        <taxon>Caulobacteraceae</taxon>
        <taxon>Brevundimonas</taxon>
    </lineage>
</organism>